<dbReference type="Proteomes" id="UP000033980">
    <property type="component" value="Unassembled WGS sequence"/>
</dbReference>
<dbReference type="AlphaFoldDB" id="A0A0G1D456"/>
<sequence length="247" mass="27638">MYCPDCGENELLISVGELSVECNHCGYLASFVEYLQRFNFENVSFYCITSSDSRVFDITVGSFMSHGTRGNFYPMGKVVRIKIVSQRPSQIAEAIEALKKAFGDLGELAIAQEGVDAGIGTCPLCGHKKFIKMGNLVCEYCKKFQVTIPDFTASYIEKDGRFRCSPRPEQERSMPEEFYVSRISPYGNQVVFKDAPRIAILEVRTRGTERIVTVKPRGATEEEIQSIIGSLQTLNSIEGVRVVLLKK</sequence>
<reference evidence="1 2" key="1">
    <citation type="journal article" date="2015" name="Nature">
        <title>rRNA introns, odd ribosomes, and small enigmatic genomes across a large radiation of phyla.</title>
        <authorList>
            <person name="Brown C.T."/>
            <person name="Hug L.A."/>
            <person name="Thomas B.C."/>
            <person name="Sharon I."/>
            <person name="Castelle C.J."/>
            <person name="Singh A."/>
            <person name="Wilkins M.J."/>
            <person name="Williams K.H."/>
            <person name="Banfield J.F."/>
        </authorList>
    </citation>
    <scope>NUCLEOTIDE SEQUENCE [LARGE SCALE GENOMIC DNA]</scope>
</reference>
<gene>
    <name evidence="1" type="ORF">UV68_C0044G0008</name>
</gene>
<evidence type="ECO:0000313" key="2">
    <source>
        <dbReference type="Proteomes" id="UP000033980"/>
    </source>
</evidence>
<organism evidence="1 2">
    <name type="scientific">Candidatus Collierbacteria bacterium GW2011_GWC2_43_12</name>
    <dbReference type="NCBI Taxonomy" id="1618390"/>
    <lineage>
        <taxon>Bacteria</taxon>
        <taxon>Candidatus Collieribacteriota</taxon>
    </lineage>
</organism>
<accession>A0A0G1D456</accession>
<proteinExistence type="predicted"/>
<name>A0A0G1D456_9BACT</name>
<dbReference type="EMBL" id="LCFK01000044">
    <property type="protein sequence ID" value="KKS92499.1"/>
    <property type="molecule type" value="Genomic_DNA"/>
</dbReference>
<protein>
    <submittedName>
        <fullName evidence="1">Uncharacterized protein</fullName>
    </submittedName>
</protein>
<comment type="caution">
    <text evidence="1">The sequence shown here is derived from an EMBL/GenBank/DDBJ whole genome shotgun (WGS) entry which is preliminary data.</text>
</comment>
<evidence type="ECO:0000313" key="1">
    <source>
        <dbReference type="EMBL" id="KKS92499.1"/>
    </source>
</evidence>